<dbReference type="InterPro" id="IPR010572">
    <property type="entry name" value="Tail_dom"/>
</dbReference>
<feature type="region of interest" description="Disordered" evidence="1">
    <location>
        <begin position="402"/>
        <end position="429"/>
    </location>
</feature>
<evidence type="ECO:0000313" key="5">
    <source>
        <dbReference type="Proteomes" id="UP000196649"/>
    </source>
</evidence>
<dbReference type="Gene3D" id="6.20.110.10">
    <property type="match status" value="1"/>
</dbReference>
<name>A0A210P652_9LACO</name>
<dbReference type="EMBL" id="MXAL01000016">
    <property type="protein sequence ID" value="OWF31921.1"/>
    <property type="molecule type" value="Genomic_DNA"/>
</dbReference>
<sequence>MINFKKYRVQDREGKYDETLTCIDRGSLSNSEEMNKTNQIDFTAINDNSIGYQLLQNENYIVFDGQRYRIKQAEKDDEGYDFKRTVSATHVWFDCQYVYQYDKIKGTKKLSANDLMSFVFDQNELGNHGFTWKVSGTTEKLTFTDYGEKSGLECVNDCIEKFNLVVVADNKNITLIPMNDWQHKVNKSFRYINNTPTFTANIDTTEIQNIARVYGKTNAPVTSPIGTAIGTINTMETNGAPVVDDPNKPTHTVQNLPNGTKWVMDSKVVANGETWYRVCTNGWVNEKYIVFDKNGDVQPENHIITQVTGQGTIKTSTDSLKEDTSSGKVLPVGNAIGTVNTMVSGGAPVLSDPLKPDSIVNHLANGSTWAIHNKKVINDVTYYEVATNQWVDSQYINFDKDGSVKPEDHTITPSSGQGTVKTPEADSSSDGASIVYVYDSPFTPQNKTGRTLAPGTQWIINASVSDGAQGKSWYQIGTNEWVMQDQLDFSGKPDVSPSEVTPTESIVYDSPWTPQHEVGRKLANGTQWKIDGEITDGANGKTWYRVATNEWVCADNFVFTGDTDVEPTEVKKSDDDNAEDDHSTDYFHPFIIRDEKSIQEWGERPGPAITNNDIEDSEEMRKYALSQMKTEPTVDITMTYSGKDTFYIGDMVYCDIEPENFTTWVTVVSIKYNPLSYSNTYEVTLNNTAQTLSDYELSVQSSLANARYNGIDSISNGIIASPFITQKVGEV</sequence>
<protein>
    <recommendedName>
        <fullName evidence="6">Prophage Lp2 protein 50</fullName>
    </recommendedName>
</protein>
<dbReference type="InterPro" id="IPR044051">
    <property type="entry name" value="Prophage_tail_N"/>
</dbReference>
<organism evidence="4 5">
    <name type="scientific">Companilactobacillus kimchii</name>
    <dbReference type="NCBI Taxonomy" id="2801452"/>
    <lineage>
        <taxon>Bacteria</taxon>
        <taxon>Bacillati</taxon>
        <taxon>Bacillota</taxon>
        <taxon>Bacilli</taxon>
        <taxon>Lactobacillales</taxon>
        <taxon>Lactobacillaceae</taxon>
        <taxon>Companilactobacillus</taxon>
    </lineage>
</organism>
<dbReference type="Gene3D" id="3.55.50.40">
    <property type="match status" value="1"/>
</dbReference>
<dbReference type="Pfam" id="PF06605">
    <property type="entry name" value="Prophage_tail"/>
    <property type="match status" value="1"/>
</dbReference>
<dbReference type="AlphaFoldDB" id="A0A210P652"/>
<proteinExistence type="predicted"/>
<evidence type="ECO:0000259" key="3">
    <source>
        <dbReference type="Pfam" id="PF18994"/>
    </source>
</evidence>
<gene>
    <name evidence="4" type="ORF">LKACC12383_02534</name>
</gene>
<feature type="domain" description="Prophage endopeptidase tail N-terminal" evidence="3">
    <location>
        <begin position="9"/>
        <end position="90"/>
    </location>
</feature>
<evidence type="ECO:0008006" key="6">
    <source>
        <dbReference type="Google" id="ProtNLM"/>
    </source>
</evidence>
<evidence type="ECO:0000256" key="1">
    <source>
        <dbReference type="SAM" id="MobiDB-lite"/>
    </source>
</evidence>
<accession>A0A210P652</accession>
<dbReference type="Proteomes" id="UP000196649">
    <property type="component" value="Unassembled WGS sequence"/>
</dbReference>
<dbReference type="Pfam" id="PF18994">
    <property type="entry name" value="Prophage_tailD1"/>
    <property type="match status" value="1"/>
</dbReference>
<evidence type="ECO:0000313" key="4">
    <source>
        <dbReference type="EMBL" id="OWF31921.1"/>
    </source>
</evidence>
<evidence type="ECO:0000259" key="2">
    <source>
        <dbReference type="Pfam" id="PF06605"/>
    </source>
</evidence>
<dbReference type="RefSeq" id="WP_054642035.1">
    <property type="nucleotide sequence ID" value="NZ_LNUB01000002.1"/>
</dbReference>
<feature type="compositionally biased region" description="Polar residues" evidence="1">
    <location>
        <begin position="411"/>
        <end position="429"/>
    </location>
</feature>
<feature type="domain" description="Tail spike" evidence="2">
    <location>
        <begin position="92"/>
        <end position="696"/>
    </location>
</feature>
<feature type="region of interest" description="Disordered" evidence="1">
    <location>
        <begin position="492"/>
        <end position="511"/>
    </location>
</feature>
<reference evidence="4 5" key="1">
    <citation type="submission" date="2017-03" db="EMBL/GenBank/DDBJ databases">
        <title>Genome sequence of Lactobacillus kimchii KACC 12383.</title>
        <authorList>
            <person name="Chun J."/>
        </authorList>
    </citation>
    <scope>NUCLEOTIDE SEQUENCE [LARGE SCALE GENOMIC DNA]</scope>
    <source>
        <strain evidence="4 5">KACC 12383</strain>
    </source>
</reference>
<comment type="caution">
    <text evidence="4">The sequence shown here is derived from an EMBL/GenBank/DDBJ whole genome shotgun (WGS) entry which is preliminary data.</text>
</comment>